<evidence type="ECO:0000259" key="10">
    <source>
        <dbReference type="PROSITE" id="PS50914"/>
    </source>
</evidence>
<reference evidence="11 12" key="1">
    <citation type="journal article" date="2014" name="Int. J. Syst. Evol. Microbiol.">
        <title>Complete genome sequence of Corynebacterium casei LMG S-19264T (=DSM 44701T), isolated from a smear-ripened cheese.</title>
        <authorList>
            <consortium name="US DOE Joint Genome Institute (JGI-PGF)"/>
            <person name="Walter F."/>
            <person name="Albersmeier A."/>
            <person name="Kalinowski J."/>
            <person name="Ruckert C."/>
        </authorList>
    </citation>
    <scope>NUCLEOTIDE SEQUENCE [LARGE SCALE GENOMIC DNA]</scope>
    <source>
        <strain evidence="11 12">KCTC 23968</strain>
    </source>
</reference>
<dbReference type="Gene3D" id="2.30.30.60">
    <property type="match status" value="1"/>
</dbReference>
<dbReference type="InterPro" id="IPR011066">
    <property type="entry name" value="MscS_channel_C_sf"/>
</dbReference>
<evidence type="ECO:0000256" key="9">
    <source>
        <dbReference type="SAM" id="SignalP"/>
    </source>
</evidence>
<comment type="caution">
    <text evidence="7">Lacks conserved residue(s) required for the propagation of feature annotation.</text>
</comment>
<dbReference type="Gene3D" id="1.10.287.1260">
    <property type="match status" value="1"/>
</dbReference>
<comment type="caution">
    <text evidence="11">The sequence shown here is derived from an EMBL/GenBank/DDBJ whole genome shotgun (WGS) entry which is preliminary data.</text>
</comment>
<keyword evidence="6 7" id="KW-0472">Membrane</keyword>
<comment type="subcellular location">
    <subcellularLocation>
        <location evidence="7">Cell inner membrane</location>
        <topology evidence="7">Multi-pass membrane protein</topology>
    </subcellularLocation>
    <subcellularLocation>
        <location evidence="1">Cell membrane</location>
        <topology evidence="1">Multi-pass membrane protein</topology>
    </subcellularLocation>
</comment>
<gene>
    <name evidence="11" type="ORF">GCM10011309_14170</name>
</gene>
<dbReference type="SUPFAM" id="SSF82689">
    <property type="entry name" value="Mechanosensitive channel protein MscS (YggB), C-terminal domain"/>
    <property type="match status" value="1"/>
</dbReference>
<feature type="transmembrane region" description="Helical" evidence="7">
    <location>
        <begin position="109"/>
        <end position="131"/>
    </location>
</feature>
<dbReference type="InterPro" id="IPR023408">
    <property type="entry name" value="MscS_beta-dom_sf"/>
</dbReference>
<comment type="subunit">
    <text evidence="7">Homoheptamer.</text>
</comment>
<sequence length="426" mass="46174">MRKFLILLALMWAPLAMAQTAPQDDEVQSRLNDIFDSTRDLSDVTATVENGVITLSGEIANSELAKEAVSIADAQAGAVYVQDQIDRVLVASNDVNSALESLQKDATDIFQALPIIGLALLIILLFIWLGGIVARRDKFWSRVATNPFLGELLAQTIRVVLGIVGLIIALNLLGAQAMIATILGGAGVVGIAIGFAVRDTLENYLASIMLSLRQPFRAGDHVLIGDREGKVMRLTSRATILMTLDGNHLRIPNSTVFKAIILNYTTNPERRFEYELGIDAADDPIAAIKVGLDVMAENHFVLSEPAPSAMICNVGDSNIVIKYLGWVDQKSTSFGKARSLSIRAVKDALETQGFSLPEPIYRVKLDGVEGPTFEAKPVKKASKPKVRAENEHLIDVTPDDGIDEKVEQELADSGADNFLDDSKPVE</sequence>
<dbReference type="Gene3D" id="3.30.70.100">
    <property type="match status" value="1"/>
</dbReference>
<name>A0A918KJN9_9PROT</name>
<dbReference type="Pfam" id="PF04972">
    <property type="entry name" value="BON"/>
    <property type="match status" value="1"/>
</dbReference>
<feature type="transmembrane region" description="Helical" evidence="7">
    <location>
        <begin position="178"/>
        <end position="197"/>
    </location>
</feature>
<keyword evidence="4 7" id="KW-0812">Transmembrane</keyword>
<dbReference type="GO" id="GO:0005886">
    <property type="term" value="C:plasma membrane"/>
    <property type="evidence" value="ECO:0007669"/>
    <property type="project" value="UniProtKB-SubCell"/>
</dbReference>
<feature type="region of interest" description="Disordered" evidence="8">
    <location>
        <begin position="379"/>
        <end position="403"/>
    </location>
</feature>
<keyword evidence="5 7" id="KW-1133">Transmembrane helix</keyword>
<feature type="signal peptide" evidence="9">
    <location>
        <begin position="1"/>
        <end position="18"/>
    </location>
</feature>
<keyword evidence="12" id="KW-1185">Reference proteome</keyword>
<evidence type="ECO:0000256" key="5">
    <source>
        <dbReference type="ARBA" id="ARBA00022989"/>
    </source>
</evidence>
<dbReference type="PROSITE" id="PS50914">
    <property type="entry name" value="BON"/>
    <property type="match status" value="1"/>
</dbReference>
<dbReference type="SUPFAM" id="SSF50182">
    <property type="entry name" value="Sm-like ribonucleoproteins"/>
    <property type="match status" value="1"/>
</dbReference>
<keyword evidence="7" id="KW-0997">Cell inner membrane</keyword>
<evidence type="ECO:0000256" key="8">
    <source>
        <dbReference type="SAM" id="MobiDB-lite"/>
    </source>
</evidence>
<accession>A0A918KJN9</accession>
<keyword evidence="3" id="KW-1003">Cell membrane</keyword>
<feature type="chain" id="PRO_5038054617" description="Small-conductance mechanosensitive channel" evidence="9">
    <location>
        <begin position="19"/>
        <end position="426"/>
    </location>
</feature>
<comment type="function">
    <text evidence="7">Mechanosensitive channel that participates in the regulation of osmotic pressure changes within the cell, opening in response to stretch forces in the membrane lipid bilayer, without the need for other proteins. Contributes to normal resistance to hypoosmotic shock. Forms an ion channel of 1.0 nanosiemens conductance with a slight preference for anions.</text>
</comment>
<dbReference type="PANTHER" id="PTHR30221">
    <property type="entry name" value="SMALL-CONDUCTANCE MECHANOSENSITIVE CHANNEL"/>
    <property type="match status" value="1"/>
</dbReference>
<dbReference type="SUPFAM" id="SSF82861">
    <property type="entry name" value="Mechanosensitive channel protein MscS (YggB), transmembrane region"/>
    <property type="match status" value="1"/>
</dbReference>
<dbReference type="GO" id="GO:0008381">
    <property type="term" value="F:mechanosensitive monoatomic ion channel activity"/>
    <property type="evidence" value="ECO:0007669"/>
    <property type="project" value="InterPro"/>
</dbReference>
<dbReference type="InterPro" id="IPR006685">
    <property type="entry name" value="MscS_channel_2nd"/>
</dbReference>
<dbReference type="PANTHER" id="PTHR30221:SF1">
    <property type="entry name" value="SMALL-CONDUCTANCE MECHANOSENSITIVE CHANNEL"/>
    <property type="match status" value="1"/>
</dbReference>
<dbReference type="RefSeq" id="WP_189583283.1">
    <property type="nucleotide sequence ID" value="NZ_BMYV01000001.1"/>
</dbReference>
<dbReference type="InterPro" id="IPR010920">
    <property type="entry name" value="LSM_dom_sf"/>
</dbReference>
<proteinExistence type="inferred from homology"/>
<evidence type="ECO:0000313" key="12">
    <source>
        <dbReference type="Proteomes" id="UP000600865"/>
    </source>
</evidence>
<keyword evidence="7" id="KW-0813">Transport</keyword>
<protein>
    <recommendedName>
        <fullName evidence="7">Small-conductance mechanosensitive channel</fullName>
    </recommendedName>
</protein>
<evidence type="ECO:0000256" key="3">
    <source>
        <dbReference type="ARBA" id="ARBA00022475"/>
    </source>
</evidence>
<keyword evidence="7" id="KW-0407">Ion channel</keyword>
<dbReference type="AlphaFoldDB" id="A0A918KJN9"/>
<dbReference type="Pfam" id="PF00924">
    <property type="entry name" value="MS_channel_2nd"/>
    <property type="match status" value="1"/>
</dbReference>
<evidence type="ECO:0000256" key="1">
    <source>
        <dbReference type="ARBA" id="ARBA00004651"/>
    </source>
</evidence>
<keyword evidence="9" id="KW-0732">Signal</keyword>
<organism evidence="11 12">
    <name type="scientific">Litorimonas cladophorae</name>
    <dbReference type="NCBI Taxonomy" id="1220491"/>
    <lineage>
        <taxon>Bacteria</taxon>
        <taxon>Pseudomonadati</taxon>
        <taxon>Pseudomonadota</taxon>
        <taxon>Alphaproteobacteria</taxon>
        <taxon>Maricaulales</taxon>
        <taxon>Robiginitomaculaceae</taxon>
    </lineage>
</organism>
<dbReference type="InterPro" id="IPR045275">
    <property type="entry name" value="MscS_archaea/bacteria_type"/>
</dbReference>
<evidence type="ECO:0000256" key="6">
    <source>
        <dbReference type="ARBA" id="ARBA00023136"/>
    </source>
</evidence>
<dbReference type="Proteomes" id="UP000600865">
    <property type="component" value="Unassembled WGS sequence"/>
</dbReference>
<evidence type="ECO:0000256" key="7">
    <source>
        <dbReference type="RuleBase" id="RU369025"/>
    </source>
</evidence>
<evidence type="ECO:0000256" key="4">
    <source>
        <dbReference type="ARBA" id="ARBA00022692"/>
    </source>
</evidence>
<keyword evidence="7" id="KW-0406">Ion transport</keyword>
<evidence type="ECO:0000313" key="11">
    <source>
        <dbReference type="EMBL" id="GGX65073.1"/>
    </source>
</evidence>
<feature type="domain" description="BON" evidence="10">
    <location>
        <begin position="23"/>
        <end position="92"/>
    </location>
</feature>
<dbReference type="InterPro" id="IPR007055">
    <property type="entry name" value="BON_dom"/>
</dbReference>
<feature type="transmembrane region" description="Helical" evidence="7">
    <location>
        <begin position="152"/>
        <end position="172"/>
    </location>
</feature>
<evidence type="ECO:0000256" key="2">
    <source>
        <dbReference type="ARBA" id="ARBA00008017"/>
    </source>
</evidence>
<dbReference type="EMBL" id="BMYV01000001">
    <property type="protein sequence ID" value="GGX65073.1"/>
    <property type="molecule type" value="Genomic_DNA"/>
</dbReference>
<comment type="similarity">
    <text evidence="2 7">Belongs to the MscS (TC 1.A.23) family.</text>
</comment>
<dbReference type="InterPro" id="IPR011014">
    <property type="entry name" value="MscS_channel_TM-2"/>
</dbReference>